<dbReference type="Proteomes" id="UP000649617">
    <property type="component" value="Unassembled WGS sequence"/>
</dbReference>
<reference evidence="1" key="1">
    <citation type="submission" date="2021-02" db="EMBL/GenBank/DDBJ databases">
        <authorList>
            <person name="Dougan E. K."/>
            <person name="Rhodes N."/>
            <person name="Thang M."/>
            <person name="Chan C."/>
        </authorList>
    </citation>
    <scope>NUCLEOTIDE SEQUENCE</scope>
</reference>
<proteinExistence type="predicted"/>
<evidence type="ECO:0000313" key="1">
    <source>
        <dbReference type="EMBL" id="CAE7205328.1"/>
    </source>
</evidence>
<protein>
    <submittedName>
        <fullName evidence="1">TMEM65 protein</fullName>
    </submittedName>
</protein>
<dbReference type="Pfam" id="PF10507">
    <property type="entry name" value="TMEM65"/>
    <property type="match status" value="1"/>
</dbReference>
<organism evidence="1 2">
    <name type="scientific">Symbiodinium pilosum</name>
    <name type="common">Dinoflagellate</name>
    <dbReference type="NCBI Taxonomy" id="2952"/>
    <lineage>
        <taxon>Eukaryota</taxon>
        <taxon>Sar</taxon>
        <taxon>Alveolata</taxon>
        <taxon>Dinophyceae</taxon>
        <taxon>Suessiales</taxon>
        <taxon>Symbiodiniaceae</taxon>
        <taxon>Symbiodinium</taxon>
    </lineage>
</organism>
<keyword evidence="2" id="KW-1185">Reference proteome</keyword>
<name>A0A812JFL4_SYMPI</name>
<dbReference type="InterPro" id="IPR019537">
    <property type="entry name" value="TMEM65"/>
</dbReference>
<evidence type="ECO:0000313" key="2">
    <source>
        <dbReference type="Proteomes" id="UP000649617"/>
    </source>
</evidence>
<accession>A0A812JFL4</accession>
<comment type="caution">
    <text evidence="1">The sequence shown here is derived from an EMBL/GenBank/DDBJ whole genome shotgun (WGS) entry which is preliminary data.</text>
</comment>
<dbReference type="EMBL" id="CAJNIZ010002058">
    <property type="protein sequence ID" value="CAE7205328.1"/>
    <property type="molecule type" value="Genomic_DNA"/>
</dbReference>
<gene>
    <name evidence="1" type="primary">TMEM65</name>
    <name evidence="1" type="ORF">SPIL2461_LOCUS1950</name>
</gene>
<dbReference type="AlphaFoldDB" id="A0A812JFL4"/>
<dbReference type="OrthoDB" id="430821at2759"/>
<sequence>MAAAAWGNTFSDVIGLWISGFIETFVGKTGVPHHNLTSGQMPEPWGAAISEQQLHCEIVVGVVYALSEGLCGYCSEKGVTCFGFTRPCIPQGAAPRPHRQELVHDCWRQWLHKSCIVAADCACVGRTIFWIQFIPPWLGCVLASLPLPSFAKCTDCTGMDPTGRLR</sequence>